<dbReference type="SUPFAM" id="SSF54001">
    <property type="entry name" value="Cysteine proteinases"/>
    <property type="match status" value="1"/>
</dbReference>
<evidence type="ECO:0000256" key="1">
    <source>
        <dbReference type="ARBA" id="ARBA00006547"/>
    </source>
</evidence>
<protein>
    <submittedName>
        <fullName evidence="3">Arylamine N-acetyltransferase</fullName>
    </submittedName>
</protein>
<keyword evidence="3" id="KW-0808">Transferase</keyword>
<dbReference type="Gene3D" id="3.30.2140.10">
    <property type="entry name" value="Arylamine N-acetyltransferase"/>
    <property type="match status" value="1"/>
</dbReference>
<comment type="similarity">
    <text evidence="1 2">Belongs to the arylamine N-acetyltransferase family.</text>
</comment>
<dbReference type="Proteomes" id="UP000252004">
    <property type="component" value="Chromosome"/>
</dbReference>
<reference evidence="3 4" key="1">
    <citation type="submission" date="2018-01" db="EMBL/GenBank/DDBJ databases">
        <title>Draft genome Sequence of streptomyces globosus LZH-48.</title>
        <authorList>
            <person name="Ran K."/>
            <person name="Li Z."/>
            <person name="Wei S."/>
            <person name="Dong R."/>
        </authorList>
    </citation>
    <scope>NUCLEOTIDE SEQUENCE [LARGE SCALE GENOMIC DNA]</scope>
    <source>
        <strain evidence="3 4">LZH-48</strain>
    </source>
</reference>
<dbReference type="EMBL" id="CP030862">
    <property type="protein sequence ID" value="AXE22113.1"/>
    <property type="molecule type" value="Genomic_DNA"/>
</dbReference>
<dbReference type="PRINTS" id="PR01543">
    <property type="entry name" value="ANATRNSFRASE"/>
</dbReference>
<dbReference type="PANTHER" id="PTHR11786:SF0">
    <property type="entry name" value="ARYLAMINE N-ACETYLTRANSFERASE 4-RELATED"/>
    <property type="match status" value="1"/>
</dbReference>
<evidence type="ECO:0000313" key="3">
    <source>
        <dbReference type="EMBL" id="AXE22113.1"/>
    </source>
</evidence>
<accession>A0A344TTZ2</accession>
<dbReference type="AlphaFoldDB" id="A0A344TTZ2"/>
<sequence>MVQIGSAAQWQADRLDVGAYLDRLGVAGPLEPTAETLRRLHRAHALAIPFENLDILLGRGIDIDIEAVQDKLVRRRRGGYCYEHNMLFAVLLERLGFEVTRLYARPVLDAPKPLPRTHLMLSVAVGGETWLADVGFGDEGPLEPVPVRDGTVSEQGGWTYRLARAEGSDKEWVLWLKRGDGWFPLYWYATEGHHHIDCVVANYFISTHSSSPFTGRVFLERIAEDWRLNLNHRKLTLTRSDGGSEVRYITDGEVRSLLDERFGIELTEDEAKAVVAALPAPPAGGA</sequence>
<dbReference type="RefSeq" id="WP_114053333.1">
    <property type="nucleotide sequence ID" value="NZ_CP030862.1"/>
</dbReference>
<dbReference type="Pfam" id="PF00797">
    <property type="entry name" value="Acetyltransf_2"/>
    <property type="match status" value="1"/>
</dbReference>
<dbReference type="InterPro" id="IPR038765">
    <property type="entry name" value="Papain-like_cys_pep_sf"/>
</dbReference>
<organism evidence="3 4">
    <name type="scientific">Streptomyces globosus</name>
    <dbReference type="NCBI Taxonomy" id="68209"/>
    <lineage>
        <taxon>Bacteria</taxon>
        <taxon>Bacillati</taxon>
        <taxon>Actinomycetota</taxon>
        <taxon>Actinomycetes</taxon>
        <taxon>Kitasatosporales</taxon>
        <taxon>Streptomycetaceae</taxon>
        <taxon>Streptomyces</taxon>
    </lineage>
</organism>
<dbReference type="PANTHER" id="PTHR11786">
    <property type="entry name" value="N-HYDROXYARYLAMINE O-ACETYLTRANSFERASE"/>
    <property type="match status" value="1"/>
</dbReference>
<dbReference type="GO" id="GO:0016407">
    <property type="term" value="F:acetyltransferase activity"/>
    <property type="evidence" value="ECO:0007669"/>
    <property type="project" value="InterPro"/>
</dbReference>
<dbReference type="OrthoDB" id="7181050at2"/>
<dbReference type="InterPro" id="IPR001447">
    <property type="entry name" value="Arylamine_N-AcTrfase"/>
</dbReference>
<dbReference type="KEGG" id="sgz:C0216_00470"/>
<proteinExistence type="inferred from homology"/>
<name>A0A344TTZ2_9ACTN</name>
<evidence type="ECO:0000256" key="2">
    <source>
        <dbReference type="RuleBase" id="RU003452"/>
    </source>
</evidence>
<gene>
    <name evidence="3" type="ORF">C0216_00470</name>
</gene>
<dbReference type="Gene3D" id="2.40.128.150">
    <property type="entry name" value="Cysteine proteinases"/>
    <property type="match status" value="1"/>
</dbReference>
<evidence type="ECO:0000313" key="4">
    <source>
        <dbReference type="Proteomes" id="UP000252004"/>
    </source>
</evidence>
<keyword evidence="4" id="KW-1185">Reference proteome</keyword>